<protein>
    <submittedName>
        <fullName evidence="2">Uncharacterized protein</fullName>
    </submittedName>
</protein>
<dbReference type="Proteomes" id="UP001383192">
    <property type="component" value="Unassembled WGS sequence"/>
</dbReference>
<keyword evidence="5" id="KW-1185">Reference proteome</keyword>
<comment type="caution">
    <text evidence="2">The sequence shown here is derived from an EMBL/GenBank/DDBJ whole genome shotgun (WGS) entry which is preliminary data.</text>
</comment>
<reference evidence="2 5" key="1">
    <citation type="submission" date="2024-01" db="EMBL/GenBank/DDBJ databases">
        <title>A draft genome for a cacao thread blight-causing isolate of Paramarasmius palmivorus.</title>
        <authorList>
            <person name="Baruah I.K."/>
            <person name="Bukari Y."/>
            <person name="Amoako-Attah I."/>
            <person name="Meinhardt L.W."/>
            <person name="Bailey B.A."/>
            <person name="Cohen S.P."/>
        </authorList>
    </citation>
    <scope>NUCLEOTIDE SEQUENCE [LARGE SCALE GENOMIC DNA]</scope>
    <source>
        <strain evidence="2 5">GH-12</strain>
    </source>
</reference>
<feature type="compositionally biased region" description="Acidic residues" evidence="1">
    <location>
        <begin position="225"/>
        <end position="237"/>
    </location>
</feature>
<evidence type="ECO:0000313" key="3">
    <source>
        <dbReference type="EMBL" id="KAK7038912.1"/>
    </source>
</evidence>
<proteinExistence type="predicted"/>
<dbReference type="EMBL" id="JAYKXP010000018">
    <property type="protein sequence ID" value="KAK7047827.1"/>
    <property type="molecule type" value="Genomic_DNA"/>
</dbReference>
<accession>A0AAW0B1E0</accession>
<feature type="compositionally biased region" description="Acidic residues" evidence="1">
    <location>
        <begin position="194"/>
        <end position="204"/>
    </location>
</feature>
<dbReference type="EMBL" id="JAYKXP010000042">
    <property type="protein sequence ID" value="KAK7038912.1"/>
    <property type="molecule type" value="Genomic_DNA"/>
</dbReference>
<evidence type="ECO:0000256" key="1">
    <source>
        <dbReference type="SAM" id="MobiDB-lite"/>
    </source>
</evidence>
<feature type="compositionally biased region" description="Low complexity" evidence="1">
    <location>
        <begin position="74"/>
        <end position="83"/>
    </location>
</feature>
<feature type="region of interest" description="Disordered" evidence="1">
    <location>
        <begin position="1"/>
        <end position="251"/>
    </location>
</feature>
<evidence type="ECO:0000313" key="4">
    <source>
        <dbReference type="EMBL" id="KAK7047827.1"/>
    </source>
</evidence>
<dbReference type="EMBL" id="JAYKXP010000202">
    <property type="protein sequence ID" value="KAK7019713.1"/>
    <property type="molecule type" value="Genomic_DNA"/>
</dbReference>
<name>A0AAW0B1E0_9AGAR</name>
<gene>
    <name evidence="4" type="ORF">VNI00_006155</name>
    <name evidence="3" type="ORF">VNI00_010546</name>
    <name evidence="2" type="ORF">VNI00_017990</name>
</gene>
<feature type="region of interest" description="Disordered" evidence="1">
    <location>
        <begin position="450"/>
        <end position="486"/>
    </location>
</feature>
<feature type="compositionally biased region" description="Basic and acidic residues" evidence="1">
    <location>
        <begin position="117"/>
        <end position="130"/>
    </location>
</feature>
<feature type="compositionally biased region" description="Polar residues" evidence="1">
    <location>
        <begin position="25"/>
        <end position="58"/>
    </location>
</feature>
<dbReference type="AlphaFoldDB" id="A0AAW0B1E0"/>
<organism evidence="2 5">
    <name type="scientific">Paramarasmius palmivorus</name>
    <dbReference type="NCBI Taxonomy" id="297713"/>
    <lineage>
        <taxon>Eukaryota</taxon>
        <taxon>Fungi</taxon>
        <taxon>Dikarya</taxon>
        <taxon>Basidiomycota</taxon>
        <taxon>Agaricomycotina</taxon>
        <taxon>Agaricomycetes</taxon>
        <taxon>Agaricomycetidae</taxon>
        <taxon>Agaricales</taxon>
        <taxon>Marasmiineae</taxon>
        <taxon>Marasmiaceae</taxon>
        <taxon>Paramarasmius</taxon>
    </lineage>
</organism>
<evidence type="ECO:0000313" key="2">
    <source>
        <dbReference type="EMBL" id="KAK7019713.1"/>
    </source>
</evidence>
<evidence type="ECO:0000313" key="5">
    <source>
        <dbReference type="Proteomes" id="UP001383192"/>
    </source>
</evidence>
<sequence>MPKQVKLKMRLPAPTAAAASIPLVKQSQSRQTSVGSELTPISSSEGSPIKTTPINNHVNNSTVTKPSKTKSKLKSNSSLPAPLTENKRLLNSAIKSEDTKPAKTQPSKRAVQPTGRRASERINKLKEQNPNERNTQATDTEKEDNTLLEKNVGKMKRSREQDECEDETPSHEHSPPPLSQMPSKIAKKPKLIADESEEAEEMEESSSNGGEEADCQASDGLGDPNCDEDMKDQDDETQSNQSYTEEEDTSVDPYLTMHPVVRQIFDRKLQHEVLWNFYLELARKPWISSMRPGKLMPYAGRLAREPQSGVLNPAKYGKVMAHLDTLEQTTVLRMMSFERHAQYINVTRCSPFVARTDRSLESAIICKSPALNLPAIFVALGVSQGSDLLFGSGDDNARSRKLHLQLLSQDIQYASAFICTLMRSNVVHCPIYGAALLLQSKKENFKVTTFSSTPSTEGMDSLADDKGKTMKTKKSKDNDQNIPPSPPYMLFADEIPVYDGRPDPSNGVEGFRPTPKGWAKLASMNRYFGEIPDKTIVAAGFTISGPWKMKMNPAHPTAHFNLMFAVLLTDPLPDTNAIADAEHGGGTNAEDNE</sequence>